<evidence type="ECO:0000313" key="11">
    <source>
        <dbReference type="EMBL" id="SFM90080.1"/>
    </source>
</evidence>
<evidence type="ECO:0000256" key="4">
    <source>
        <dbReference type="ARBA" id="ARBA00022692"/>
    </source>
</evidence>
<evidence type="ECO:0000256" key="1">
    <source>
        <dbReference type="ARBA" id="ARBA00004651"/>
    </source>
</evidence>
<keyword evidence="7 9" id="KW-1133">Transmembrane helix</keyword>
<feature type="transmembrane region" description="Helical" evidence="9">
    <location>
        <begin position="218"/>
        <end position="241"/>
    </location>
</feature>
<keyword evidence="8 9" id="KW-0472">Membrane</keyword>
<proteinExistence type="inferred from homology"/>
<evidence type="ECO:0000256" key="5">
    <source>
        <dbReference type="ARBA" id="ARBA00022856"/>
    </source>
</evidence>
<comment type="similarity">
    <text evidence="9">Belongs to the binding-protein-dependent transport system permease family.</text>
</comment>
<protein>
    <submittedName>
        <fullName evidence="11">Peptide/nickel transport system permease protein</fullName>
    </submittedName>
</protein>
<dbReference type="PROSITE" id="PS50928">
    <property type="entry name" value="ABC_TM1"/>
    <property type="match status" value="1"/>
</dbReference>
<dbReference type="PANTHER" id="PTHR43386:SF1">
    <property type="entry name" value="D,D-DIPEPTIDE TRANSPORT SYSTEM PERMEASE PROTEIN DDPC-RELATED"/>
    <property type="match status" value="1"/>
</dbReference>
<dbReference type="Pfam" id="PF00528">
    <property type="entry name" value="BPD_transp_1"/>
    <property type="match status" value="1"/>
</dbReference>
<evidence type="ECO:0000256" key="2">
    <source>
        <dbReference type="ARBA" id="ARBA00022448"/>
    </source>
</evidence>
<evidence type="ECO:0000256" key="8">
    <source>
        <dbReference type="ARBA" id="ARBA00023136"/>
    </source>
</evidence>
<dbReference type="InterPro" id="IPR035906">
    <property type="entry name" value="MetI-like_sf"/>
</dbReference>
<comment type="subcellular location">
    <subcellularLocation>
        <location evidence="1 9">Cell membrane</location>
        <topology evidence="1 9">Multi-pass membrane protein</topology>
    </subcellularLocation>
</comment>
<feature type="transmembrane region" description="Helical" evidence="9">
    <location>
        <begin position="101"/>
        <end position="126"/>
    </location>
</feature>
<feature type="transmembrane region" description="Helical" evidence="9">
    <location>
        <begin position="177"/>
        <end position="198"/>
    </location>
</feature>
<keyword evidence="5" id="KW-0571">Peptide transport</keyword>
<dbReference type="Gene3D" id="1.10.3720.10">
    <property type="entry name" value="MetI-like"/>
    <property type="match status" value="1"/>
</dbReference>
<keyword evidence="3" id="KW-1003">Cell membrane</keyword>
<keyword evidence="6" id="KW-0653">Protein transport</keyword>
<evidence type="ECO:0000256" key="9">
    <source>
        <dbReference type="RuleBase" id="RU363032"/>
    </source>
</evidence>
<dbReference type="GO" id="GO:0071916">
    <property type="term" value="F:dipeptide transmembrane transporter activity"/>
    <property type="evidence" value="ECO:0007669"/>
    <property type="project" value="TreeGrafter"/>
</dbReference>
<evidence type="ECO:0000259" key="10">
    <source>
        <dbReference type="PROSITE" id="PS50928"/>
    </source>
</evidence>
<dbReference type="CDD" id="cd06261">
    <property type="entry name" value="TM_PBP2"/>
    <property type="match status" value="1"/>
</dbReference>
<dbReference type="EMBL" id="FOTK01000073">
    <property type="protein sequence ID" value="SFM90080.1"/>
    <property type="molecule type" value="Genomic_DNA"/>
</dbReference>
<evidence type="ECO:0000256" key="3">
    <source>
        <dbReference type="ARBA" id="ARBA00022475"/>
    </source>
</evidence>
<sequence length="257" mass="26532">MLLVVAAAAPWIAPHDPHAQSLAARLAPPSGAHPFGTDQLGRDIFSRVVHGSRITLLITALAAVCVAPAGLLVGLCAGYFGGLCDGVLMRATDVFMAFPRLLLALALAAALGPGIGNAVIAIAISAWPPYARQARAEVLSLRGRDFVVAARMAGASHPGVLWRHMLPLCATSAVVRLAMDLAGIILVAAGLGFLGLGAQPPTPEWGAMVANGRQFLTPYWWVSAMPGGAIFAVSLAFNLIGDGLRDALDPRAARGRA</sequence>
<gene>
    <name evidence="11" type="ORF">SAMN05192568_107313</name>
</gene>
<feature type="transmembrane region" description="Helical" evidence="9">
    <location>
        <begin position="56"/>
        <end position="80"/>
    </location>
</feature>
<keyword evidence="2 9" id="KW-0813">Transport</keyword>
<keyword evidence="12" id="KW-1185">Reference proteome</keyword>
<keyword evidence="4 9" id="KW-0812">Transmembrane</keyword>
<dbReference type="Proteomes" id="UP000199048">
    <property type="component" value="Unassembled WGS sequence"/>
</dbReference>
<dbReference type="GO" id="GO:0005886">
    <property type="term" value="C:plasma membrane"/>
    <property type="evidence" value="ECO:0007669"/>
    <property type="project" value="UniProtKB-SubCell"/>
</dbReference>
<evidence type="ECO:0000313" key="12">
    <source>
        <dbReference type="Proteomes" id="UP000199048"/>
    </source>
</evidence>
<dbReference type="SUPFAM" id="SSF161098">
    <property type="entry name" value="MetI-like"/>
    <property type="match status" value="1"/>
</dbReference>
<reference evidence="12" key="1">
    <citation type="submission" date="2016-10" db="EMBL/GenBank/DDBJ databases">
        <authorList>
            <person name="Varghese N."/>
            <person name="Submissions S."/>
        </authorList>
    </citation>
    <scope>NUCLEOTIDE SEQUENCE [LARGE SCALE GENOMIC DNA]</scope>
    <source>
        <strain evidence="12">BL36</strain>
    </source>
</reference>
<evidence type="ECO:0000256" key="7">
    <source>
        <dbReference type="ARBA" id="ARBA00022989"/>
    </source>
</evidence>
<dbReference type="AlphaFoldDB" id="A0A1I4UMX3"/>
<dbReference type="GO" id="GO:0015031">
    <property type="term" value="P:protein transport"/>
    <property type="evidence" value="ECO:0007669"/>
    <property type="project" value="UniProtKB-KW"/>
</dbReference>
<organism evidence="11 12">
    <name type="scientific">Methylobacterium pseudosasicola</name>
    <dbReference type="NCBI Taxonomy" id="582667"/>
    <lineage>
        <taxon>Bacteria</taxon>
        <taxon>Pseudomonadati</taxon>
        <taxon>Pseudomonadota</taxon>
        <taxon>Alphaproteobacteria</taxon>
        <taxon>Hyphomicrobiales</taxon>
        <taxon>Methylobacteriaceae</taxon>
        <taxon>Methylobacterium</taxon>
    </lineage>
</organism>
<dbReference type="InterPro" id="IPR050366">
    <property type="entry name" value="BP-dependent_transpt_permease"/>
</dbReference>
<dbReference type="InterPro" id="IPR000515">
    <property type="entry name" value="MetI-like"/>
</dbReference>
<feature type="domain" description="ABC transmembrane type-1" evidence="10">
    <location>
        <begin position="52"/>
        <end position="241"/>
    </location>
</feature>
<name>A0A1I4UMX3_9HYPH</name>
<accession>A0A1I4UMX3</accession>
<evidence type="ECO:0000256" key="6">
    <source>
        <dbReference type="ARBA" id="ARBA00022927"/>
    </source>
</evidence>
<dbReference type="PANTHER" id="PTHR43386">
    <property type="entry name" value="OLIGOPEPTIDE TRANSPORT SYSTEM PERMEASE PROTEIN APPC"/>
    <property type="match status" value="1"/>
</dbReference>
<dbReference type="STRING" id="582667.SAMN05192568_107313"/>